<dbReference type="Proteomes" id="UP000003477">
    <property type="component" value="Unassembled WGS sequence"/>
</dbReference>
<name>G5J748_CROWT</name>
<evidence type="ECO:0000313" key="2">
    <source>
        <dbReference type="Proteomes" id="UP000003477"/>
    </source>
</evidence>
<gene>
    <name evidence="1" type="ORF">CWATWH0003_3289</name>
</gene>
<dbReference type="EMBL" id="AESD01000491">
    <property type="protein sequence ID" value="EHJ11990.1"/>
    <property type="molecule type" value="Genomic_DNA"/>
</dbReference>
<reference evidence="1 2" key="1">
    <citation type="journal article" date="2011" name="Front. Microbiol.">
        <title>Two Strains of Crocosphaera watsonii with Highly Conserved Genomes are Distinguished by Strain-Specific Features.</title>
        <authorList>
            <person name="Bench S.R."/>
            <person name="Ilikchyan I.N."/>
            <person name="Tripp H.J."/>
            <person name="Zehr J.P."/>
        </authorList>
    </citation>
    <scope>NUCLEOTIDE SEQUENCE [LARGE SCALE GENOMIC DNA]</scope>
    <source>
        <strain evidence="1 2">WH 0003</strain>
    </source>
</reference>
<protein>
    <submittedName>
        <fullName evidence="1">Uncharacterized protein</fullName>
    </submittedName>
</protein>
<comment type="caution">
    <text evidence="1">The sequence shown here is derived from an EMBL/GenBank/DDBJ whole genome shotgun (WGS) entry which is preliminary data.</text>
</comment>
<dbReference type="AlphaFoldDB" id="G5J748"/>
<organism evidence="1 2">
    <name type="scientific">Crocosphaera watsonii WH 0003</name>
    <dbReference type="NCBI Taxonomy" id="423471"/>
    <lineage>
        <taxon>Bacteria</taxon>
        <taxon>Bacillati</taxon>
        <taxon>Cyanobacteriota</taxon>
        <taxon>Cyanophyceae</taxon>
        <taxon>Oscillatoriophycideae</taxon>
        <taxon>Chroococcales</taxon>
        <taxon>Aphanothecaceae</taxon>
        <taxon>Crocosphaera</taxon>
    </lineage>
</organism>
<proteinExistence type="predicted"/>
<evidence type="ECO:0000313" key="1">
    <source>
        <dbReference type="EMBL" id="EHJ11990.1"/>
    </source>
</evidence>
<sequence length="37" mass="4093">MKSEKISGHNGIMSLQIRPCRDLTLLNPSCGFLTTET</sequence>
<accession>G5J748</accession>